<name>A0A9N9CB62_9GLOM</name>
<sequence length="263" mass="31480">MEQQRWNKAMQELSGNNQSIEGLINSWLVVTSWLDPKRINSRTEKEVPSEVNKSLENLRHTPLAKRIVEWYLDVVNKNIIENFDIRLKDWREDWKYHNNHYNNDGGNDDHNDNNDDSKREQELENWISESYSKIIHDIYLHYKNCERPFLFMNASEDIKEEGIIIESTTTTSLQYGEKEIINHIKNFNNICEEMHTLKLIQRTKDKIEEMLCERIEQKILNTCKGNFNKPMLRYTSKWLYSIIYPWLYIILSSDTSSLESLIE</sequence>
<proteinExistence type="predicted"/>
<dbReference type="OrthoDB" id="5581181at2759"/>
<feature type="compositionally biased region" description="Basic and acidic residues" evidence="1">
    <location>
        <begin position="107"/>
        <end position="121"/>
    </location>
</feature>
<gene>
    <name evidence="2" type="ORF">DEBURN_LOCUS9200</name>
</gene>
<evidence type="ECO:0000313" key="2">
    <source>
        <dbReference type="EMBL" id="CAG8594051.1"/>
    </source>
</evidence>
<feature type="non-terminal residue" evidence="2">
    <location>
        <position position="263"/>
    </location>
</feature>
<accession>A0A9N9CB62</accession>
<evidence type="ECO:0000256" key="1">
    <source>
        <dbReference type="SAM" id="MobiDB-lite"/>
    </source>
</evidence>
<dbReference type="AlphaFoldDB" id="A0A9N9CB62"/>
<comment type="caution">
    <text evidence="2">The sequence shown here is derived from an EMBL/GenBank/DDBJ whole genome shotgun (WGS) entry which is preliminary data.</text>
</comment>
<protein>
    <submittedName>
        <fullName evidence="2">3500_t:CDS:1</fullName>
    </submittedName>
</protein>
<organism evidence="2 3">
    <name type="scientific">Diversispora eburnea</name>
    <dbReference type="NCBI Taxonomy" id="1213867"/>
    <lineage>
        <taxon>Eukaryota</taxon>
        <taxon>Fungi</taxon>
        <taxon>Fungi incertae sedis</taxon>
        <taxon>Mucoromycota</taxon>
        <taxon>Glomeromycotina</taxon>
        <taxon>Glomeromycetes</taxon>
        <taxon>Diversisporales</taxon>
        <taxon>Diversisporaceae</taxon>
        <taxon>Diversispora</taxon>
    </lineage>
</organism>
<evidence type="ECO:0000313" key="3">
    <source>
        <dbReference type="Proteomes" id="UP000789706"/>
    </source>
</evidence>
<dbReference type="Proteomes" id="UP000789706">
    <property type="component" value="Unassembled WGS sequence"/>
</dbReference>
<keyword evidence="3" id="KW-1185">Reference proteome</keyword>
<dbReference type="EMBL" id="CAJVPK010001646">
    <property type="protein sequence ID" value="CAG8594051.1"/>
    <property type="molecule type" value="Genomic_DNA"/>
</dbReference>
<feature type="region of interest" description="Disordered" evidence="1">
    <location>
        <begin position="99"/>
        <end position="121"/>
    </location>
</feature>
<reference evidence="2" key="1">
    <citation type="submission" date="2021-06" db="EMBL/GenBank/DDBJ databases">
        <authorList>
            <person name="Kallberg Y."/>
            <person name="Tangrot J."/>
            <person name="Rosling A."/>
        </authorList>
    </citation>
    <scope>NUCLEOTIDE SEQUENCE</scope>
    <source>
        <strain evidence="2">AZ414A</strain>
    </source>
</reference>